<keyword evidence="10" id="KW-0456">Lyase</keyword>
<dbReference type="InterPro" id="IPR004036">
    <property type="entry name" value="Endonuclease-III-like_CS2"/>
</dbReference>
<dbReference type="Pfam" id="PF00633">
    <property type="entry name" value="HHH"/>
    <property type="match status" value="1"/>
</dbReference>
<evidence type="ECO:0000256" key="9">
    <source>
        <dbReference type="ARBA" id="ARBA00023295"/>
    </source>
</evidence>
<protein>
    <recommendedName>
        <fullName evidence="10">Endonuclease III</fullName>
        <ecNumber evidence="10">4.2.99.18</ecNumber>
    </recommendedName>
    <alternativeName>
        <fullName evidence="10">DNA-(apurinic or apyrimidinic site) lyase</fullName>
    </alternativeName>
</protein>
<dbReference type="CDD" id="cd00056">
    <property type="entry name" value="ENDO3c"/>
    <property type="match status" value="1"/>
</dbReference>
<proteinExistence type="inferred from homology"/>
<keyword evidence="8 10" id="KW-0234">DNA repair</keyword>
<evidence type="ECO:0000256" key="3">
    <source>
        <dbReference type="ARBA" id="ARBA00022723"/>
    </source>
</evidence>
<keyword evidence="12" id="KW-0255">Endonuclease</keyword>
<dbReference type="Gene3D" id="1.10.340.30">
    <property type="entry name" value="Hypothetical protein, domain 2"/>
    <property type="match status" value="1"/>
</dbReference>
<dbReference type="PANTHER" id="PTHR10359">
    <property type="entry name" value="A/G-SPECIFIC ADENINE GLYCOSYLASE/ENDONUCLEASE III"/>
    <property type="match status" value="1"/>
</dbReference>
<dbReference type="NCBIfam" id="TIGR01083">
    <property type="entry name" value="nth"/>
    <property type="match status" value="1"/>
</dbReference>
<feature type="binding site" evidence="10">
    <location>
        <position position="202"/>
    </location>
    <ligand>
        <name>[4Fe-4S] cluster</name>
        <dbReference type="ChEBI" id="CHEBI:49883"/>
    </ligand>
</feature>
<evidence type="ECO:0000256" key="6">
    <source>
        <dbReference type="ARBA" id="ARBA00023004"/>
    </source>
</evidence>
<keyword evidence="9 10" id="KW-0326">Glycosidase</keyword>
<dbReference type="InterPro" id="IPR003651">
    <property type="entry name" value="Endonuclease3_FeS-loop_motif"/>
</dbReference>
<dbReference type="RefSeq" id="WP_313271696.1">
    <property type="nucleotide sequence ID" value="NZ_JASXSX010000001.1"/>
</dbReference>
<dbReference type="InterPro" id="IPR000445">
    <property type="entry name" value="HhH_motif"/>
</dbReference>
<evidence type="ECO:0000256" key="5">
    <source>
        <dbReference type="ARBA" id="ARBA00022801"/>
    </source>
</evidence>
<dbReference type="PIRSF" id="PIRSF001435">
    <property type="entry name" value="Nth"/>
    <property type="match status" value="1"/>
</dbReference>
<dbReference type="HAMAP" id="MF_00942">
    <property type="entry name" value="Nth"/>
    <property type="match status" value="1"/>
</dbReference>
<dbReference type="PROSITE" id="PS01155">
    <property type="entry name" value="ENDONUCLEASE_III_2"/>
    <property type="match status" value="1"/>
</dbReference>
<evidence type="ECO:0000259" key="11">
    <source>
        <dbReference type="SMART" id="SM00478"/>
    </source>
</evidence>
<evidence type="ECO:0000256" key="4">
    <source>
        <dbReference type="ARBA" id="ARBA00022763"/>
    </source>
</evidence>
<reference evidence="12 13" key="1">
    <citation type="submission" date="2023-06" db="EMBL/GenBank/DDBJ databases">
        <title>Draft genome sequence of Gleimia hominis type strain CCUG 57540T.</title>
        <authorList>
            <person name="Salva-Serra F."/>
            <person name="Cardew S."/>
            <person name="Jensie Markopoulos S."/>
            <person name="Ohlen M."/>
            <person name="Inganas E."/>
            <person name="Svensson-Stadler L."/>
            <person name="Moore E.R.B."/>
        </authorList>
    </citation>
    <scope>NUCLEOTIDE SEQUENCE [LARGE SCALE GENOMIC DNA]</scope>
    <source>
        <strain evidence="12 13">CCUG 57540</strain>
    </source>
</reference>
<keyword evidence="3 10" id="KW-0479">Metal-binding</keyword>
<keyword evidence="10" id="KW-0238">DNA-binding</keyword>
<keyword evidence="7 10" id="KW-0411">Iron-sulfur</keyword>
<comment type="similarity">
    <text evidence="1 10">Belongs to the Nth/MutY family.</text>
</comment>
<evidence type="ECO:0000313" key="13">
    <source>
        <dbReference type="Proteomes" id="UP001247542"/>
    </source>
</evidence>
<evidence type="ECO:0000256" key="8">
    <source>
        <dbReference type="ARBA" id="ARBA00023204"/>
    </source>
</evidence>
<feature type="binding site" evidence="10">
    <location>
        <position position="193"/>
    </location>
    <ligand>
        <name>[4Fe-4S] cluster</name>
        <dbReference type="ChEBI" id="CHEBI:49883"/>
    </ligand>
</feature>
<feature type="domain" description="HhH-GPD" evidence="11">
    <location>
        <begin position="37"/>
        <end position="184"/>
    </location>
</feature>
<dbReference type="GO" id="GO:0004519">
    <property type="term" value="F:endonuclease activity"/>
    <property type="evidence" value="ECO:0007669"/>
    <property type="project" value="UniProtKB-KW"/>
</dbReference>
<dbReference type="SMART" id="SM00525">
    <property type="entry name" value="FES"/>
    <property type="match status" value="1"/>
</dbReference>
<dbReference type="Proteomes" id="UP001247542">
    <property type="component" value="Unassembled WGS sequence"/>
</dbReference>
<organism evidence="12 13">
    <name type="scientific">Gleimia hominis</name>
    <dbReference type="NCBI Taxonomy" id="595468"/>
    <lineage>
        <taxon>Bacteria</taxon>
        <taxon>Bacillati</taxon>
        <taxon>Actinomycetota</taxon>
        <taxon>Actinomycetes</taxon>
        <taxon>Actinomycetales</taxon>
        <taxon>Actinomycetaceae</taxon>
        <taxon>Gleimia</taxon>
    </lineage>
</organism>
<feature type="binding site" evidence="10">
    <location>
        <position position="196"/>
    </location>
    <ligand>
        <name>[4Fe-4S] cluster</name>
        <dbReference type="ChEBI" id="CHEBI:49883"/>
    </ligand>
</feature>
<dbReference type="PANTHER" id="PTHR10359:SF18">
    <property type="entry name" value="ENDONUCLEASE III"/>
    <property type="match status" value="1"/>
</dbReference>
<dbReference type="Gene3D" id="1.10.1670.10">
    <property type="entry name" value="Helix-hairpin-Helix base-excision DNA repair enzymes (C-terminal)"/>
    <property type="match status" value="1"/>
</dbReference>
<feature type="binding site" evidence="10">
    <location>
        <position position="186"/>
    </location>
    <ligand>
        <name>[4Fe-4S] cluster</name>
        <dbReference type="ChEBI" id="CHEBI:49883"/>
    </ligand>
</feature>
<dbReference type="SMART" id="SM00478">
    <property type="entry name" value="ENDO3c"/>
    <property type="match status" value="1"/>
</dbReference>
<evidence type="ECO:0000256" key="7">
    <source>
        <dbReference type="ARBA" id="ARBA00023014"/>
    </source>
</evidence>
<comment type="catalytic activity">
    <reaction evidence="10">
        <text>2'-deoxyribonucleotide-(2'-deoxyribose 5'-phosphate)-2'-deoxyribonucleotide-DNA = a 3'-end 2'-deoxyribonucleotide-(2,3-dehydro-2,3-deoxyribose 5'-phosphate)-DNA + a 5'-end 5'-phospho-2'-deoxyribonucleoside-DNA + H(+)</text>
        <dbReference type="Rhea" id="RHEA:66592"/>
        <dbReference type="Rhea" id="RHEA-COMP:13180"/>
        <dbReference type="Rhea" id="RHEA-COMP:16897"/>
        <dbReference type="Rhea" id="RHEA-COMP:17067"/>
        <dbReference type="ChEBI" id="CHEBI:15378"/>
        <dbReference type="ChEBI" id="CHEBI:136412"/>
        <dbReference type="ChEBI" id="CHEBI:157695"/>
        <dbReference type="ChEBI" id="CHEBI:167181"/>
        <dbReference type="EC" id="4.2.99.18"/>
    </reaction>
</comment>
<keyword evidence="4 10" id="KW-0227">DNA damage</keyword>
<comment type="cofactor">
    <cofactor evidence="10">
        <name>[4Fe-4S] cluster</name>
        <dbReference type="ChEBI" id="CHEBI:49883"/>
    </cofactor>
    <text evidence="10">Binds 1 [4Fe-4S] cluster.</text>
</comment>
<dbReference type="Pfam" id="PF00730">
    <property type="entry name" value="HhH-GPD"/>
    <property type="match status" value="1"/>
</dbReference>
<keyword evidence="6 10" id="KW-0408">Iron</keyword>
<comment type="caution">
    <text evidence="12">The sequence shown here is derived from an EMBL/GenBank/DDBJ whole genome shotgun (WGS) entry which is preliminary data.</text>
</comment>
<sequence>MHTNAPAVANELAHLYPDAHCALVHRNAYELLVATVLSAQTTDARVNTVTPQLFDHYPTPTDLANADPDAVARIVRPLGFQNRRSSQLVRLGAALEDNFHGEVPRERKQLESLPGVGRKTAHVVMGNAFGMRAITVDTHVGRLARRLGWSKHKAPLAVEKDIARVLPDADWTVLCHRLIEHGRRVCHSRQPDCGHCELAQLCPSAAI</sequence>
<keyword evidence="5 10" id="KW-0378">Hydrolase</keyword>
<accession>A0ABU3I8C5</accession>
<dbReference type="InterPro" id="IPR003265">
    <property type="entry name" value="HhH-GPD_domain"/>
</dbReference>
<dbReference type="InterPro" id="IPR011257">
    <property type="entry name" value="DNA_glycosylase"/>
</dbReference>
<name>A0ABU3I8C5_9ACTO</name>
<evidence type="ECO:0000256" key="10">
    <source>
        <dbReference type="HAMAP-Rule" id="MF_00942"/>
    </source>
</evidence>
<keyword evidence="2 10" id="KW-0004">4Fe-4S</keyword>
<dbReference type="SUPFAM" id="SSF48150">
    <property type="entry name" value="DNA-glycosylase"/>
    <property type="match status" value="1"/>
</dbReference>
<dbReference type="EMBL" id="JASXSX010000001">
    <property type="protein sequence ID" value="MDT3766635.1"/>
    <property type="molecule type" value="Genomic_DNA"/>
</dbReference>
<evidence type="ECO:0000256" key="2">
    <source>
        <dbReference type="ARBA" id="ARBA00022485"/>
    </source>
</evidence>
<dbReference type="InterPro" id="IPR023170">
    <property type="entry name" value="HhH_base_excis_C"/>
</dbReference>
<evidence type="ECO:0000256" key="1">
    <source>
        <dbReference type="ARBA" id="ARBA00008343"/>
    </source>
</evidence>
<keyword evidence="12" id="KW-0540">Nuclease</keyword>
<keyword evidence="13" id="KW-1185">Reference proteome</keyword>
<comment type="function">
    <text evidence="10">DNA repair enzyme that has both DNA N-glycosylase activity and AP-lyase activity. The DNA N-glycosylase activity releases various damaged pyrimidines from DNA by cleaving the N-glycosidic bond, leaving an AP (apurinic/apyrimidinic) site. The AP-lyase activity cleaves the phosphodiester bond 3' to the AP site by a beta-elimination, leaving a 3'-terminal unsaturated sugar and a product with a terminal 5'-phosphate.</text>
</comment>
<gene>
    <name evidence="10 12" type="primary">nth</name>
    <name evidence="12" type="ORF">QS713_00930</name>
</gene>
<dbReference type="EC" id="4.2.99.18" evidence="10"/>
<evidence type="ECO:0000313" key="12">
    <source>
        <dbReference type="EMBL" id="MDT3766635.1"/>
    </source>
</evidence>
<dbReference type="InterPro" id="IPR005759">
    <property type="entry name" value="Nth"/>
</dbReference>